<dbReference type="EMBL" id="MU004531">
    <property type="protein sequence ID" value="KAF2648587.1"/>
    <property type="molecule type" value="Genomic_DNA"/>
</dbReference>
<feature type="region of interest" description="Disordered" evidence="1">
    <location>
        <begin position="1"/>
        <end position="36"/>
    </location>
</feature>
<protein>
    <submittedName>
        <fullName evidence="2">Uncharacterized protein</fullName>
    </submittedName>
</protein>
<name>A0A6A6SNQ0_9PLEO</name>
<reference evidence="2" key="1">
    <citation type="journal article" date="2020" name="Stud. Mycol.">
        <title>101 Dothideomycetes genomes: a test case for predicting lifestyles and emergence of pathogens.</title>
        <authorList>
            <person name="Haridas S."/>
            <person name="Albert R."/>
            <person name="Binder M."/>
            <person name="Bloem J."/>
            <person name="Labutti K."/>
            <person name="Salamov A."/>
            <person name="Andreopoulos B."/>
            <person name="Baker S."/>
            <person name="Barry K."/>
            <person name="Bills G."/>
            <person name="Bluhm B."/>
            <person name="Cannon C."/>
            <person name="Castanera R."/>
            <person name="Culley D."/>
            <person name="Daum C."/>
            <person name="Ezra D."/>
            <person name="Gonzalez J."/>
            <person name="Henrissat B."/>
            <person name="Kuo A."/>
            <person name="Liang C."/>
            <person name="Lipzen A."/>
            <person name="Lutzoni F."/>
            <person name="Magnuson J."/>
            <person name="Mondo S."/>
            <person name="Nolan M."/>
            <person name="Ohm R."/>
            <person name="Pangilinan J."/>
            <person name="Park H.-J."/>
            <person name="Ramirez L."/>
            <person name="Alfaro M."/>
            <person name="Sun H."/>
            <person name="Tritt A."/>
            <person name="Yoshinaga Y."/>
            <person name="Zwiers L.-H."/>
            <person name="Turgeon B."/>
            <person name="Goodwin S."/>
            <person name="Spatafora J."/>
            <person name="Crous P."/>
            <person name="Grigoriev I."/>
        </authorList>
    </citation>
    <scope>NUCLEOTIDE SEQUENCE</scope>
    <source>
        <strain evidence="2">CBS 122681</strain>
    </source>
</reference>
<accession>A0A6A6SNQ0</accession>
<dbReference type="Proteomes" id="UP000799324">
    <property type="component" value="Unassembled WGS sequence"/>
</dbReference>
<gene>
    <name evidence="2" type="ORF">K491DRAFT_612495</name>
</gene>
<organism evidence="2 3">
    <name type="scientific">Lophiostoma macrostomum CBS 122681</name>
    <dbReference type="NCBI Taxonomy" id="1314788"/>
    <lineage>
        <taxon>Eukaryota</taxon>
        <taxon>Fungi</taxon>
        <taxon>Dikarya</taxon>
        <taxon>Ascomycota</taxon>
        <taxon>Pezizomycotina</taxon>
        <taxon>Dothideomycetes</taxon>
        <taxon>Pleosporomycetidae</taxon>
        <taxon>Pleosporales</taxon>
        <taxon>Lophiostomataceae</taxon>
        <taxon>Lophiostoma</taxon>
    </lineage>
</organism>
<dbReference type="OrthoDB" id="58379at2759"/>
<evidence type="ECO:0000313" key="3">
    <source>
        <dbReference type="Proteomes" id="UP000799324"/>
    </source>
</evidence>
<keyword evidence="3" id="KW-1185">Reference proteome</keyword>
<dbReference type="PANTHER" id="PTHR38696">
    <property type="entry name" value="MEDIATOR OF RNA POLYMERASE II TRANSCRIPTION SUBUNIT 13"/>
    <property type="match status" value="1"/>
</dbReference>
<dbReference type="AlphaFoldDB" id="A0A6A6SNQ0"/>
<sequence length="276" mass="31075">MSWPNEKTAVPDQPNPSSLEKTSEKDPLPSYTNATAGSSSAFQTPFASMSMHMEDRIRFMQFPIEVFNICRQAVLSIWKRGIQAQREYGSSKEIKLNGNPWRGSGDEAIDARRLICALLGTLHSQGWVLTLSTDISKKNWDKDTLIFRHQIPGPAPCDWCCIGFSKQDRLKFIDVAPEVSNGVVSRLGQGRVQDHRAHSRGVYEVKLRGTPWMASGTETMEARQLLLIMMGVLEEHGWTVYASVDQKNGGEKHTETDTWHCCRPKGWTRGAPVYHN</sequence>
<proteinExistence type="predicted"/>
<evidence type="ECO:0000313" key="2">
    <source>
        <dbReference type="EMBL" id="KAF2648587.1"/>
    </source>
</evidence>
<dbReference type="PANTHER" id="PTHR38696:SF1">
    <property type="entry name" value="MEDIATOR OF RNA POLYMERASE II TRANSCRIPTION SUBUNIT 13"/>
    <property type="match status" value="1"/>
</dbReference>
<evidence type="ECO:0000256" key="1">
    <source>
        <dbReference type="SAM" id="MobiDB-lite"/>
    </source>
</evidence>